<evidence type="ECO:0000313" key="4">
    <source>
        <dbReference type="Proteomes" id="UP000235388"/>
    </source>
</evidence>
<evidence type="ECO:0000313" key="3">
    <source>
        <dbReference type="EMBL" id="PLW34122.1"/>
    </source>
</evidence>
<feature type="compositionally biased region" description="Polar residues" evidence="1">
    <location>
        <begin position="1"/>
        <end position="11"/>
    </location>
</feature>
<feature type="compositionally biased region" description="Polar residues" evidence="1">
    <location>
        <begin position="21"/>
        <end position="30"/>
    </location>
</feature>
<dbReference type="PANTHER" id="PTHR33069">
    <property type="entry name" value="CHROMOSOME 7, WHOLE GENOME SHOTGUN SEQUENCE-RELATED"/>
    <property type="match status" value="1"/>
</dbReference>
<comment type="caution">
    <text evidence="3">The sequence shown here is derived from an EMBL/GenBank/DDBJ whole genome shotgun (WGS) entry which is preliminary data.</text>
</comment>
<dbReference type="AlphaFoldDB" id="A0A2N5U8Q0"/>
<evidence type="ECO:0000313" key="2">
    <source>
        <dbReference type="EMBL" id="PLW19367.1"/>
    </source>
</evidence>
<gene>
    <name evidence="2" type="ORF">PCANC_09127</name>
    <name evidence="3" type="ORF">PCASD_11598</name>
</gene>
<dbReference type="Proteomes" id="UP000235388">
    <property type="component" value="Unassembled WGS sequence"/>
</dbReference>
<protein>
    <submittedName>
        <fullName evidence="3">Uncharacterized protein</fullName>
    </submittedName>
</protein>
<reference evidence="4 5" key="1">
    <citation type="submission" date="2017-11" db="EMBL/GenBank/DDBJ databases">
        <title>De novo assembly and phasing of dikaryotic genomes from two isolates of Puccinia coronata f. sp. avenae, the causal agent of oat crown rust.</title>
        <authorList>
            <person name="Miller M.E."/>
            <person name="Zhang Y."/>
            <person name="Omidvar V."/>
            <person name="Sperschneider J."/>
            <person name="Schwessinger B."/>
            <person name="Raley C."/>
            <person name="Palmer J.M."/>
            <person name="Garnica D."/>
            <person name="Upadhyaya N."/>
            <person name="Rathjen J."/>
            <person name="Taylor J.M."/>
            <person name="Park R.F."/>
            <person name="Dodds P.N."/>
            <person name="Hirsch C.D."/>
            <person name="Kianian S.F."/>
            <person name="Figueroa M."/>
        </authorList>
    </citation>
    <scope>NUCLEOTIDE SEQUENCE [LARGE SCALE GENOMIC DNA]</scope>
    <source>
        <strain evidence="2">12NC29</strain>
        <strain evidence="3">12SD80</strain>
    </source>
</reference>
<proteinExistence type="predicted"/>
<sequence>MEITAELTNADHSMDVDSDPGNPSSRRNWRAQSDQVLRQFDKLLADYDNTVNPPSHHSRKHRAIDQLDDKVVVLHLFRTKLLPSIKHQLVALLQSLDLSEHSTYPCPNPELTAKVLSKMRGTLRNVIAAVENLTRRPPLSELSHDRHLNDFKQFRMDRTQWKTQRVIYRNLAKLFETCAEWIVSWKLQDDPNDLEFQAHSVNTRNQIFTLAVDSRISVDELLEWSKLPDLAILQDEWRGSTQRCNKMLQAFSEILNGTYVWRQRVNENEQGNNQEEKTARQTGVIQLARATIPIVKLTRLFYSKLCNTRLPFTLDPEISSGELHSLREKMDLFDGRIGYLLDRLCLSYETGENIATWRPLLRKFLLDFLVFFDDAFLALAFHIAPLHAVDNYSALHRDFKTWFLPLQNQFRLATTNLRDTAHLAFEEEDRE</sequence>
<evidence type="ECO:0000313" key="5">
    <source>
        <dbReference type="Proteomes" id="UP000235392"/>
    </source>
</evidence>
<dbReference type="PANTHER" id="PTHR33069:SF3">
    <property type="entry name" value="DYNEIN HEAVY CHAIN TAIL DOMAIN-CONTAINING PROTEIN"/>
    <property type="match status" value="1"/>
</dbReference>
<dbReference type="OrthoDB" id="2500816at2759"/>
<organism evidence="3 5">
    <name type="scientific">Puccinia coronata f. sp. avenae</name>
    <dbReference type="NCBI Taxonomy" id="200324"/>
    <lineage>
        <taxon>Eukaryota</taxon>
        <taxon>Fungi</taxon>
        <taxon>Dikarya</taxon>
        <taxon>Basidiomycota</taxon>
        <taxon>Pucciniomycotina</taxon>
        <taxon>Pucciniomycetes</taxon>
        <taxon>Pucciniales</taxon>
        <taxon>Pucciniaceae</taxon>
        <taxon>Puccinia</taxon>
    </lineage>
</organism>
<dbReference type="EMBL" id="PGCI01000204">
    <property type="protein sequence ID" value="PLW34122.1"/>
    <property type="molecule type" value="Genomic_DNA"/>
</dbReference>
<dbReference type="Proteomes" id="UP000235392">
    <property type="component" value="Unassembled WGS sequence"/>
</dbReference>
<name>A0A2N5U8Q0_9BASI</name>
<accession>A0A2N5U8Q0</accession>
<evidence type="ECO:0000256" key="1">
    <source>
        <dbReference type="SAM" id="MobiDB-lite"/>
    </source>
</evidence>
<feature type="region of interest" description="Disordered" evidence="1">
    <location>
        <begin position="1"/>
        <end position="30"/>
    </location>
</feature>
<keyword evidence="4" id="KW-1185">Reference proteome</keyword>
<dbReference type="EMBL" id="PGCJ01000814">
    <property type="protein sequence ID" value="PLW19367.1"/>
    <property type="molecule type" value="Genomic_DNA"/>
</dbReference>